<dbReference type="SMART" id="SM00267">
    <property type="entry name" value="GGDEF"/>
    <property type="match status" value="1"/>
</dbReference>
<evidence type="ECO:0000313" key="6">
    <source>
        <dbReference type="EMBL" id="MFC3703037.1"/>
    </source>
</evidence>
<dbReference type="Proteomes" id="UP001595710">
    <property type="component" value="Unassembled WGS sequence"/>
</dbReference>
<dbReference type="InterPro" id="IPR050469">
    <property type="entry name" value="Diguanylate_Cyclase"/>
</dbReference>
<feature type="modified residue" description="4-aspartylphosphate" evidence="3">
    <location>
        <position position="66"/>
    </location>
</feature>
<dbReference type="InterPro" id="IPR029787">
    <property type="entry name" value="Nucleotide_cyclase"/>
</dbReference>
<dbReference type="PROSITE" id="PS50110">
    <property type="entry name" value="RESPONSE_REGULATORY"/>
    <property type="match status" value="1"/>
</dbReference>
<dbReference type="InterPro" id="IPR011006">
    <property type="entry name" value="CheY-like_superfamily"/>
</dbReference>
<proteinExistence type="predicted"/>
<gene>
    <name evidence="6" type="ORF">ACFOND_15505</name>
</gene>
<dbReference type="Pfam" id="PF00072">
    <property type="entry name" value="Response_reg"/>
    <property type="match status" value="1"/>
</dbReference>
<accession>A0ABV7WVD6</accession>
<evidence type="ECO:0000256" key="3">
    <source>
        <dbReference type="PROSITE-ProRule" id="PRU00169"/>
    </source>
</evidence>
<evidence type="ECO:0000313" key="7">
    <source>
        <dbReference type="Proteomes" id="UP001595710"/>
    </source>
</evidence>
<dbReference type="EC" id="2.7.7.65" evidence="1"/>
<dbReference type="Pfam" id="PF00990">
    <property type="entry name" value="GGDEF"/>
    <property type="match status" value="1"/>
</dbReference>
<name>A0ABV7WVD6_9GAMM</name>
<dbReference type="SMART" id="SM00448">
    <property type="entry name" value="REC"/>
    <property type="match status" value="1"/>
</dbReference>
<dbReference type="RefSeq" id="WP_290280090.1">
    <property type="nucleotide sequence ID" value="NZ_JAUFQI010000001.1"/>
</dbReference>
<dbReference type="GO" id="GO:0052621">
    <property type="term" value="F:diguanylate cyclase activity"/>
    <property type="evidence" value="ECO:0007669"/>
    <property type="project" value="UniProtKB-EC"/>
</dbReference>
<sequence length="315" mass="35025">MESKKIEDFSEVDLSTAKILVVDDQPINIQAVYNILSDSYTVLAATSGPAALEVCNEVLPDLILLDVLMPGMDGLELCDQLKQDDATRDIPIIFVTSFNEQHEEDECWSRGGVDFIMKPVNPMTLKNRVKAHLTLKAQKDMLHKLVFVDGLTGTFNRRYLDLHLDRVKNEASRTKHDAGCLMVDIDHFKAFNDDYGHIEGDQALISTANLIRKALLRPTDFVARYGGEEFAVILPDTDLPGTLEVANRIKSAFDSEKITNSEGTSNPITVSIGASTILSCSNVEIIECSDTYLYEAKNRGRDQIYHPSLESPDIS</sequence>
<feature type="domain" description="GGDEF" evidence="5">
    <location>
        <begin position="176"/>
        <end position="309"/>
    </location>
</feature>
<reference evidence="7" key="1">
    <citation type="journal article" date="2019" name="Int. J. Syst. Evol. Microbiol.">
        <title>The Global Catalogue of Microorganisms (GCM) 10K type strain sequencing project: providing services to taxonomists for standard genome sequencing and annotation.</title>
        <authorList>
            <consortium name="The Broad Institute Genomics Platform"/>
            <consortium name="The Broad Institute Genome Sequencing Center for Infectious Disease"/>
            <person name="Wu L."/>
            <person name="Ma J."/>
        </authorList>
    </citation>
    <scope>NUCLEOTIDE SEQUENCE [LARGE SCALE GENOMIC DNA]</scope>
    <source>
        <strain evidence="7">CECT 8288</strain>
    </source>
</reference>
<dbReference type="EMBL" id="JBHRYN010000069">
    <property type="protein sequence ID" value="MFC3703037.1"/>
    <property type="molecule type" value="Genomic_DNA"/>
</dbReference>
<evidence type="ECO:0000256" key="2">
    <source>
        <dbReference type="ARBA" id="ARBA00034247"/>
    </source>
</evidence>
<dbReference type="Gene3D" id="3.40.50.2300">
    <property type="match status" value="1"/>
</dbReference>
<comment type="catalytic activity">
    <reaction evidence="2">
        <text>2 GTP = 3',3'-c-di-GMP + 2 diphosphate</text>
        <dbReference type="Rhea" id="RHEA:24898"/>
        <dbReference type="ChEBI" id="CHEBI:33019"/>
        <dbReference type="ChEBI" id="CHEBI:37565"/>
        <dbReference type="ChEBI" id="CHEBI:58805"/>
        <dbReference type="EC" id="2.7.7.65"/>
    </reaction>
</comment>
<dbReference type="InterPro" id="IPR043128">
    <property type="entry name" value="Rev_trsase/Diguanyl_cyclase"/>
</dbReference>
<dbReference type="SUPFAM" id="SSF52172">
    <property type="entry name" value="CheY-like"/>
    <property type="match status" value="1"/>
</dbReference>
<keyword evidence="3" id="KW-0597">Phosphoprotein</keyword>
<dbReference type="SUPFAM" id="SSF55073">
    <property type="entry name" value="Nucleotide cyclase"/>
    <property type="match status" value="1"/>
</dbReference>
<dbReference type="PROSITE" id="PS50887">
    <property type="entry name" value="GGDEF"/>
    <property type="match status" value="1"/>
</dbReference>
<keyword evidence="6" id="KW-0808">Transferase</keyword>
<organism evidence="6 7">
    <name type="scientific">Reinekea marina</name>
    <dbReference type="NCBI Taxonomy" id="1310421"/>
    <lineage>
        <taxon>Bacteria</taxon>
        <taxon>Pseudomonadati</taxon>
        <taxon>Pseudomonadota</taxon>
        <taxon>Gammaproteobacteria</taxon>
        <taxon>Oceanospirillales</taxon>
        <taxon>Saccharospirillaceae</taxon>
        <taxon>Reinekea</taxon>
    </lineage>
</organism>
<keyword evidence="6" id="KW-0548">Nucleotidyltransferase</keyword>
<dbReference type="InterPro" id="IPR000160">
    <property type="entry name" value="GGDEF_dom"/>
</dbReference>
<dbReference type="InterPro" id="IPR001789">
    <property type="entry name" value="Sig_transdc_resp-reg_receiver"/>
</dbReference>
<keyword evidence="7" id="KW-1185">Reference proteome</keyword>
<evidence type="ECO:0000256" key="1">
    <source>
        <dbReference type="ARBA" id="ARBA00012528"/>
    </source>
</evidence>
<comment type="caution">
    <text evidence="6">The sequence shown here is derived from an EMBL/GenBank/DDBJ whole genome shotgun (WGS) entry which is preliminary data.</text>
</comment>
<dbReference type="PANTHER" id="PTHR45138">
    <property type="entry name" value="REGULATORY COMPONENTS OF SENSORY TRANSDUCTION SYSTEM"/>
    <property type="match status" value="1"/>
</dbReference>
<evidence type="ECO:0000259" key="4">
    <source>
        <dbReference type="PROSITE" id="PS50110"/>
    </source>
</evidence>
<dbReference type="PANTHER" id="PTHR45138:SF9">
    <property type="entry name" value="DIGUANYLATE CYCLASE DGCM-RELATED"/>
    <property type="match status" value="1"/>
</dbReference>
<evidence type="ECO:0000259" key="5">
    <source>
        <dbReference type="PROSITE" id="PS50887"/>
    </source>
</evidence>
<dbReference type="NCBIfam" id="TIGR00254">
    <property type="entry name" value="GGDEF"/>
    <property type="match status" value="1"/>
</dbReference>
<dbReference type="CDD" id="cd01949">
    <property type="entry name" value="GGDEF"/>
    <property type="match status" value="1"/>
</dbReference>
<protein>
    <recommendedName>
        <fullName evidence="1">diguanylate cyclase</fullName>
        <ecNumber evidence="1">2.7.7.65</ecNumber>
    </recommendedName>
</protein>
<feature type="domain" description="Response regulatory" evidence="4">
    <location>
        <begin position="18"/>
        <end position="133"/>
    </location>
</feature>
<dbReference type="Gene3D" id="3.30.70.270">
    <property type="match status" value="1"/>
</dbReference>